<organism evidence="1 2">
    <name type="scientific">Saccharomonospora viridis</name>
    <dbReference type="NCBI Taxonomy" id="1852"/>
    <lineage>
        <taxon>Bacteria</taxon>
        <taxon>Bacillati</taxon>
        <taxon>Actinomycetota</taxon>
        <taxon>Actinomycetes</taxon>
        <taxon>Pseudonocardiales</taxon>
        <taxon>Pseudonocardiaceae</taxon>
        <taxon>Saccharomonospora</taxon>
    </lineage>
</organism>
<protein>
    <submittedName>
        <fullName evidence="1">Kinase</fullName>
    </submittedName>
</protein>
<proteinExistence type="predicted"/>
<evidence type="ECO:0000313" key="1">
    <source>
        <dbReference type="EMBL" id="KHF42642.1"/>
    </source>
</evidence>
<evidence type="ECO:0000313" key="2">
    <source>
        <dbReference type="Proteomes" id="UP000030848"/>
    </source>
</evidence>
<dbReference type="PANTHER" id="PTHR43883">
    <property type="entry name" value="SLR0207 PROTEIN"/>
    <property type="match status" value="1"/>
</dbReference>
<dbReference type="OrthoDB" id="255834at2"/>
<accession>A0A837D570</accession>
<dbReference type="InterPro" id="IPR017101">
    <property type="entry name" value="P-loop_ATP/GTP-bd_All4644_prd"/>
</dbReference>
<dbReference type="PIRSF" id="PIRSF037081">
    <property type="entry name" value="P-loop_All4644_prd"/>
    <property type="match status" value="1"/>
</dbReference>
<dbReference type="InterPro" id="IPR052732">
    <property type="entry name" value="Cell-binding_unc_protein"/>
</dbReference>
<reference evidence="1 2" key="1">
    <citation type="submission" date="2014-10" db="EMBL/GenBank/DDBJ databases">
        <title>Genome sequence of Micropolyspora internatus JCM3315.</title>
        <authorList>
            <person name="Shin S.-K."/>
            <person name="Yi H."/>
        </authorList>
    </citation>
    <scope>NUCLEOTIDE SEQUENCE [LARGE SCALE GENOMIC DNA]</scope>
    <source>
        <strain evidence="1 2">JCM 3315</strain>
    </source>
</reference>
<dbReference type="InterPro" id="IPR027417">
    <property type="entry name" value="P-loop_NTPase"/>
</dbReference>
<dbReference type="SUPFAM" id="SSF52540">
    <property type="entry name" value="P-loop containing nucleoside triphosphate hydrolases"/>
    <property type="match status" value="1"/>
</dbReference>
<dbReference type="AlphaFoldDB" id="A0A837D570"/>
<keyword evidence="1" id="KW-0418">Kinase</keyword>
<dbReference type="PANTHER" id="PTHR43883:SF1">
    <property type="entry name" value="GLUCONOKINASE"/>
    <property type="match status" value="1"/>
</dbReference>
<gene>
    <name evidence="1" type="ORF">MINT15_28440</name>
</gene>
<keyword evidence="1" id="KW-0808">Transferase</keyword>
<dbReference type="Proteomes" id="UP000030848">
    <property type="component" value="Unassembled WGS sequence"/>
</dbReference>
<comment type="caution">
    <text evidence="1">The sequence shown here is derived from an EMBL/GenBank/DDBJ whole genome shotgun (WGS) entry which is preliminary data.</text>
</comment>
<dbReference type="Gene3D" id="3.40.50.300">
    <property type="entry name" value="P-loop containing nucleotide triphosphate hydrolases"/>
    <property type="match status" value="1"/>
</dbReference>
<name>A0A837D570_9PSEU</name>
<dbReference type="GO" id="GO:0016301">
    <property type="term" value="F:kinase activity"/>
    <property type="evidence" value="ECO:0007669"/>
    <property type="project" value="UniProtKB-KW"/>
</dbReference>
<dbReference type="Pfam" id="PF13671">
    <property type="entry name" value="AAA_33"/>
    <property type="match status" value="1"/>
</dbReference>
<dbReference type="EMBL" id="JRZE01000006">
    <property type="protein sequence ID" value="KHF42642.1"/>
    <property type="molecule type" value="Genomic_DNA"/>
</dbReference>
<dbReference type="RefSeq" id="WP_037311641.1">
    <property type="nucleotide sequence ID" value="NZ_DAHVQW010000062.1"/>
</dbReference>
<sequence>MHPTTTVTVLVGAPGSGKSMVSRALVADGITVLSLDEARAIRGEHEGDQKATPAAFTYVARQAHENLAAGRSVAIDGTGARRHDRIRWLQLAREHGAPATVLLVWAPLDVCLARNATRPEHRQVPEHVVARMWHTIDELTDADLVAEGFSRVDRVTTAPGSADDGE</sequence>